<keyword evidence="1" id="KW-0812">Transmembrane</keyword>
<protein>
    <submittedName>
        <fullName evidence="2">Uncharacterized protein</fullName>
    </submittedName>
</protein>
<evidence type="ECO:0000313" key="3">
    <source>
        <dbReference type="Proteomes" id="UP000235786"/>
    </source>
</evidence>
<evidence type="ECO:0000256" key="1">
    <source>
        <dbReference type="SAM" id="Phobius"/>
    </source>
</evidence>
<dbReference type="EMBL" id="KZ613947">
    <property type="protein sequence ID" value="PMD38993.1"/>
    <property type="molecule type" value="Genomic_DNA"/>
</dbReference>
<name>A0A2J6RKE3_HYAVF</name>
<proteinExistence type="predicted"/>
<feature type="transmembrane region" description="Helical" evidence="1">
    <location>
        <begin position="249"/>
        <end position="271"/>
    </location>
</feature>
<accession>A0A2J6RKE3</accession>
<dbReference type="AlphaFoldDB" id="A0A2J6RKE3"/>
<gene>
    <name evidence="2" type="ORF">L207DRAFT_513485</name>
</gene>
<dbReference type="Proteomes" id="UP000235786">
    <property type="component" value="Unassembled WGS sequence"/>
</dbReference>
<sequence length="374" mass="42355">MNPSKKVFSISWPSWTASDEDKASLRKLSRKCQAHLFDIAVLFHDIDWAVMREITFDRAFYLDSSNKLEKRDPRLRTRTLFSEECPRLQPFEQAINDRAVTGHTIHNLEIGTLIDTTFNSIWALAATSLFEFQGPTEVYQVSTGLRKCDPFAIAKERARNILDTRSTIMDLLEGLEDELVQQNLGYIWSGIRSRVRSLDGFEGVYNRDLGRSELGEERTPYMRPSEKRKKQDVVSIAYQQGQQNRNATLITVVFATTVLGFIPIIFAWHRATDLPGSAQDADFWLLIQSSIMQLVGLFTAMFPISRQAKSHAWIWSQAFTFLGASCSIASIPLYLYAPTMWSALLSFWGSTAQAGMALSISLMADAVTVPQKEE</sequence>
<keyword evidence="3" id="KW-1185">Reference proteome</keyword>
<organism evidence="2 3">
    <name type="scientific">Hyaloscypha variabilis (strain UAMH 11265 / GT02V1 / F)</name>
    <name type="common">Meliniomyces variabilis</name>
    <dbReference type="NCBI Taxonomy" id="1149755"/>
    <lineage>
        <taxon>Eukaryota</taxon>
        <taxon>Fungi</taxon>
        <taxon>Dikarya</taxon>
        <taxon>Ascomycota</taxon>
        <taxon>Pezizomycotina</taxon>
        <taxon>Leotiomycetes</taxon>
        <taxon>Helotiales</taxon>
        <taxon>Hyaloscyphaceae</taxon>
        <taxon>Hyaloscypha</taxon>
        <taxon>Hyaloscypha variabilis</taxon>
    </lineage>
</organism>
<dbReference type="OrthoDB" id="3560543at2759"/>
<keyword evidence="1" id="KW-0472">Membrane</keyword>
<feature type="transmembrane region" description="Helical" evidence="1">
    <location>
        <begin position="283"/>
        <end position="302"/>
    </location>
</feature>
<reference evidence="2 3" key="1">
    <citation type="submission" date="2016-04" db="EMBL/GenBank/DDBJ databases">
        <title>A degradative enzymes factory behind the ericoid mycorrhizal symbiosis.</title>
        <authorList>
            <consortium name="DOE Joint Genome Institute"/>
            <person name="Martino E."/>
            <person name="Morin E."/>
            <person name="Grelet G."/>
            <person name="Kuo A."/>
            <person name="Kohler A."/>
            <person name="Daghino S."/>
            <person name="Barry K."/>
            <person name="Choi C."/>
            <person name="Cichocki N."/>
            <person name="Clum A."/>
            <person name="Copeland A."/>
            <person name="Hainaut M."/>
            <person name="Haridas S."/>
            <person name="Labutti K."/>
            <person name="Lindquist E."/>
            <person name="Lipzen A."/>
            <person name="Khouja H.-R."/>
            <person name="Murat C."/>
            <person name="Ohm R."/>
            <person name="Olson A."/>
            <person name="Spatafora J."/>
            <person name="Veneault-Fourrey C."/>
            <person name="Henrissat B."/>
            <person name="Grigoriev I."/>
            <person name="Martin F."/>
            <person name="Perotto S."/>
        </authorList>
    </citation>
    <scope>NUCLEOTIDE SEQUENCE [LARGE SCALE GENOMIC DNA]</scope>
    <source>
        <strain evidence="2 3">F</strain>
    </source>
</reference>
<keyword evidence="1" id="KW-1133">Transmembrane helix</keyword>
<evidence type="ECO:0000313" key="2">
    <source>
        <dbReference type="EMBL" id="PMD38993.1"/>
    </source>
</evidence>
<feature type="transmembrane region" description="Helical" evidence="1">
    <location>
        <begin position="314"/>
        <end position="337"/>
    </location>
</feature>